<name>A0A8S5MEP6_9CAUD</name>
<protein>
    <submittedName>
        <fullName evidence="2">Tail tape measure protein</fullName>
    </submittedName>
</protein>
<proteinExistence type="predicted"/>
<accession>A0A8S5MEP6</accession>
<keyword evidence="1" id="KW-0812">Transmembrane</keyword>
<feature type="transmembrane region" description="Helical" evidence="1">
    <location>
        <begin position="442"/>
        <end position="461"/>
    </location>
</feature>
<keyword evidence="1" id="KW-1133">Transmembrane helix</keyword>
<dbReference type="EMBL" id="BK014887">
    <property type="protein sequence ID" value="DAD80726.1"/>
    <property type="molecule type" value="Genomic_DNA"/>
</dbReference>
<keyword evidence="1" id="KW-0472">Membrane</keyword>
<dbReference type="Gene3D" id="1.20.120.20">
    <property type="entry name" value="Apolipoprotein"/>
    <property type="match status" value="1"/>
</dbReference>
<sequence>MATELGTAYVQIIPSADGIKGMIEKAMGTEVVGAGDRAGQGFMKSFAGTVTKMIAAIGIGKVLKDTLASSLNEGAALQQSLGGIETLFKGSADIVKGYAKEAYRTSGLSANAYMESVTGFSASLLQSLGGDTGKAAEIANMAMIDMSDNANKMGTSMESIQFAYQGFAKQNYTMLDNLKLGYGGTKEEMQRLLTDAQKLTGVKYDINNLSDVYQAIHAIQENLDITGTTAKEASTTFTGSFASMKAAAQNVLGNMALGEDLTPSLEALKETVQTFVFGNFIPLLKNAVKAIPEVLGFAIKEGLTAIFGESTTQTIINNLSTAFQNIKSAVGGIGDLFGGFIDKLKGILGISGDVGELGTAFEGITGAISTVTDWIKQFVDWINQTPAAVDSVTAVLAGLAAGFVALKVVNTVKSAIDGFKTGLTAAKAGMVAFKAVVVANPFTAWIVGITAVVAALTWFFTQTETGKAIWKGFTDFLSSAWTSISSFLIDTWNNISQTATAIWEGIVSVATAIWSAITGAIMAVVQPFIDAFMGLWNGMSSGISQVFDGYVTYLTGVWEVIKSVFLGAILIIIDLVTLNFGQLGTDLGAVWDGISNGISTMWEGIKSIFSGAVSAIVGGVQATFNGMAAFLSGLWDAISGAAIAGWNGLVSGVQGIIDGLVSGAQAAWDAMSNAVSSLVSGITGIFDGLWNIDLAGAGQAIMDGFLGGLKAAWGAVTDFVGGIANWIRDHKGPIEYDRKLLIPAGNAIMGGFGSGLKDGFSDVQDTVKGIAEEVNNIVDKYLNNEFYSELDFNSNVATVGGVELTRQQASQMSSWNPDNHRYDPEDSNQKIELHTTVELDGKVVGKQITPYVTNEQSRLDRRERRKRGED</sequence>
<feature type="transmembrane region" description="Helical" evidence="1">
    <location>
        <begin position="501"/>
        <end position="529"/>
    </location>
</feature>
<organism evidence="2">
    <name type="scientific">Siphoviridae sp. ctet217</name>
    <dbReference type="NCBI Taxonomy" id="2826409"/>
    <lineage>
        <taxon>Viruses</taxon>
        <taxon>Duplodnaviria</taxon>
        <taxon>Heunggongvirae</taxon>
        <taxon>Uroviricota</taxon>
        <taxon>Caudoviricetes</taxon>
    </lineage>
</organism>
<evidence type="ECO:0000313" key="2">
    <source>
        <dbReference type="EMBL" id="DAD80726.1"/>
    </source>
</evidence>
<feature type="transmembrane region" description="Helical" evidence="1">
    <location>
        <begin position="550"/>
        <end position="573"/>
    </location>
</feature>
<reference evidence="2" key="1">
    <citation type="journal article" date="2021" name="Proc. Natl. Acad. Sci. U.S.A.">
        <title>A Catalog of Tens of Thousands of Viruses from Human Metagenomes Reveals Hidden Associations with Chronic Diseases.</title>
        <authorList>
            <person name="Tisza M.J."/>
            <person name="Buck C.B."/>
        </authorList>
    </citation>
    <scope>NUCLEOTIDE SEQUENCE</scope>
    <source>
        <strain evidence="2">Ctet217</strain>
    </source>
</reference>
<evidence type="ECO:0000256" key="1">
    <source>
        <dbReference type="SAM" id="Phobius"/>
    </source>
</evidence>